<keyword evidence="1" id="KW-0472">Membrane</keyword>
<dbReference type="Gene3D" id="3.90.550.20">
    <property type="match status" value="1"/>
</dbReference>
<feature type="domain" description="Alpha 1,4-glycosyltransferase" evidence="2">
    <location>
        <begin position="290"/>
        <end position="411"/>
    </location>
</feature>
<dbReference type="Pfam" id="PF04572">
    <property type="entry name" value="Gb3_synth"/>
    <property type="match status" value="1"/>
</dbReference>
<dbReference type="Pfam" id="PF04488">
    <property type="entry name" value="Gly_transf_sug"/>
    <property type="match status" value="1"/>
</dbReference>
<evidence type="ECO:0000313" key="3">
    <source>
        <dbReference type="EMBL" id="KAK6943516.1"/>
    </source>
</evidence>
<protein>
    <submittedName>
        <fullName evidence="3">Alpha 1,4-glycosyltransferase domain</fullName>
    </submittedName>
</protein>
<dbReference type="EMBL" id="JBAMMX010000003">
    <property type="protein sequence ID" value="KAK6943516.1"/>
    <property type="molecule type" value="Genomic_DNA"/>
</dbReference>
<dbReference type="PANTHER" id="PTHR46781">
    <property type="entry name" value="ALPHA 1,4-GLYCOSYLTRANSFERASE FAMILY PROTEIN"/>
    <property type="match status" value="1"/>
</dbReference>
<gene>
    <name evidence="3" type="ORF">RJ641_024618</name>
</gene>
<reference evidence="3 4" key="1">
    <citation type="submission" date="2023-12" db="EMBL/GenBank/DDBJ databases">
        <title>A high-quality genome assembly for Dillenia turbinata (Dilleniales).</title>
        <authorList>
            <person name="Chanderbali A."/>
        </authorList>
    </citation>
    <scope>NUCLEOTIDE SEQUENCE [LARGE SCALE GENOMIC DNA]</scope>
    <source>
        <strain evidence="3">LSX21</strain>
        <tissue evidence="3">Leaf</tissue>
    </source>
</reference>
<dbReference type="Proteomes" id="UP001370490">
    <property type="component" value="Unassembled WGS sequence"/>
</dbReference>
<organism evidence="3 4">
    <name type="scientific">Dillenia turbinata</name>
    <dbReference type="NCBI Taxonomy" id="194707"/>
    <lineage>
        <taxon>Eukaryota</taxon>
        <taxon>Viridiplantae</taxon>
        <taxon>Streptophyta</taxon>
        <taxon>Embryophyta</taxon>
        <taxon>Tracheophyta</taxon>
        <taxon>Spermatophyta</taxon>
        <taxon>Magnoliopsida</taxon>
        <taxon>eudicotyledons</taxon>
        <taxon>Gunneridae</taxon>
        <taxon>Pentapetalae</taxon>
        <taxon>Dilleniales</taxon>
        <taxon>Dilleniaceae</taxon>
        <taxon>Dillenia</taxon>
    </lineage>
</organism>
<evidence type="ECO:0000313" key="4">
    <source>
        <dbReference type="Proteomes" id="UP001370490"/>
    </source>
</evidence>
<evidence type="ECO:0000259" key="2">
    <source>
        <dbReference type="Pfam" id="PF04572"/>
    </source>
</evidence>
<dbReference type="SUPFAM" id="SSF53448">
    <property type="entry name" value="Nucleotide-diphospho-sugar transferases"/>
    <property type="match status" value="1"/>
</dbReference>
<dbReference type="InterPro" id="IPR029044">
    <property type="entry name" value="Nucleotide-diphossugar_trans"/>
</dbReference>
<sequence>MHHNWWLRHAKFPIFSTISIATIFLVITLIGNIFNVSLNSIAFRDYRSFHLQGALNSQQQHNLHSAHIFPLSIYADVEQVLTHEQSYLIALVNASELERAAWIRKKLEELEIFKMTKQSRQFDNRVRKFFSENCKIKFFMIWIAPARFFRRRETLALESLFKTHPKGCLIILSITMDSSFGYLILKPLLNHGFKVLALAPDLPFLFKDTPAETWFQEMRSGIKNPGEIPLAQNLSNLLRLTILYKYGGVYLDTDIIALRSFSGLRNSIGAQSVDLVSGHWTRLNNAVLIFDKNHQLLLKFIEEFASNFDGNKWGYNGPYLVSRVVEKIAGTPGYNYTILPPTAFYLVDWTRIDRLFVQPKDRNSSRWVELKLQQLREHAYGLHLWNKQTSRLQIEEGSVVDRLIGHCCVICEGMYNRSA</sequence>
<feature type="transmembrane region" description="Helical" evidence="1">
    <location>
        <begin position="12"/>
        <end position="34"/>
    </location>
</feature>
<comment type="caution">
    <text evidence="3">The sequence shown here is derived from an EMBL/GenBank/DDBJ whole genome shotgun (WGS) entry which is preliminary data.</text>
</comment>
<evidence type="ECO:0000256" key="1">
    <source>
        <dbReference type="SAM" id="Phobius"/>
    </source>
</evidence>
<dbReference type="InterPro" id="IPR007652">
    <property type="entry name" value="A1-4-GlycosylTfrase_dom"/>
</dbReference>
<keyword evidence="1" id="KW-0812">Transmembrane</keyword>
<dbReference type="InterPro" id="IPR007577">
    <property type="entry name" value="GlycoTrfase_DXD_sugar-bd_CS"/>
</dbReference>
<name>A0AAN8ZMQ4_9MAGN</name>
<dbReference type="InterPro" id="IPR044789">
    <property type="entry name" value="Put_A1-4-GlycosylTfrase_plant"/>
</dbReference>
<dbReference type="PANTHER" id="PTHR46781:SF2">
    <property type="entry name" value="ALPHA 1,4-GLYCOSYLTRANSFERASE FAMILY PROTEIN"/>
    <property type="match status" value="1"/>
</dbReference>
<keyword evidence="4" id="KW-1185">Reference proteome</keyword>
<keyword evidence="1" id="KW-1133">Transmembrane helix</keyword>
<dbReference type="AlphaFoldDB" id="A0AAN8ZMQ4"/>
<proteinExistence type="predicted"/>
<accession>A0AAN8ZMQ4</accession>